<protein>
    <submittedName>
        <fullName evidence="3">Uncharacterized protein</fullName>
    </submittedName>
</protein>
<organism evidence="3 4">
    <name type="scientific">Vicia faba</name>
    <name type="common">Broad bean</name>
    <name type="synonym">Faba vulgaris</name>
    <dbReference type="NCBI Taxonomy" id="3906"/>
    <lineage>
        <taxon>Eukaryota</taxon>
        <taxon>Viridiplantae</taxon>
        <taxon>Streptophyta</taxon>
        <taxon>Embryophyta</taxon>
        <taxon>Tracheophyta</taxon>
        <taxon>Spermatophyta</taxon>
        <taxon>Magnoliopsida</taxon>
        <taxon>eudicotyledons</taxon>
        <taxon>Gunneridae</taxon>
        <taxon>Pentapetalae</taxon>
        <taxon>rosids</taxon>
        <taxon>fabids</taxon>
        <taxon>Fabales</taxon>
        <taxon>Fabaceae</taxon>
        <taxon>Papilionoideae</taxon>
        <taxon>50 kb inversion clade</taxon>
        <taxon>NPAAA clade</taxon>
        <taxon>Hologalegina</taxon>
        <taxon>IRL clade</taxon>
        <taxon>Fabeae</taxon>
        <taxon>Vicia</taxon>
    </lineage>
</organism>
<dbReference type="EMBL" id="OX451738">
    <property type="protein sequence ID" value="CAI8604654.1"/>
    <property type="molecule type" value="Genomic_DNA"/>
</dbReference>
<dbReference type="Proteomes" id="UP001157006">
    <property type="component" value="Chromosome 3"/>
</dbReference>
<feature type="signal peptide" evidence="2">
    <location>
        <begin position="1"/>
        <end position="19"/>
    </location>
</feature>
<evidence type="ECO:0000313" key="3">
    <source>
        <dbReference type="EMBL" id="CAI8604654.1"/>
    </source>
</evidence>
<sequence length="96" mass="10603">MSNKFVALLLVVCLVTVQGQHISVKYGEKVVPPEECFRYCFAASAYPGFLSQKVCKWRCSFVMWESVDGSSTRKHGPVGTTTGSLAPASHTHKHKE</sequence>
<evidence type="ECO:0000256" key="2">
    <source>
        <dbReference type="SAM" id="SignalP"/>
    </source>
</evidence>
<proteinExistence type="predicted"/>
<name>A0AAV1A3Q0_VICFA</name>
<keyword evidence="4" id="KW-1185">Reference proteome</keyword>
<feature type="region of interest" description="Disordered" evidence="1">
    <location>
        <begin position="68"/>
        <end position="96"/>
    </location>
</feature>
<dbReference type="AlphaFoldDB" id="A0AAV1A3Q0"/>
<feature type="chain" id="PRO_5043314682" evidence="2">
    <location>
        <begin position="20"/>
        <end position="96"/>
    </location>
</feature>
<reference evidence="3 4" key="1">
    <citation type="submission" date="2023-01" db="EMBL/GenBank/DDBJ databases">
        <authorList>
            <person name="Kreplak J."/>
        </authorList>
    </citation>
    <scope>NUCLEOTIDE SEQUENCE [LARGE SCALE GENOMIC DNA]</scope>
</reference>
<evidence type="ECO:0000313" key="4">
    <source>
        <dbReference type="Proteomes" id="UP001157006"/>
    </source>
</evidence>
<evidence type="ECO:0000256" key="1">
    <source>
        <dbReference type="SAM" id="MobiDB-lite"/>
    </source>
</evidence>
<gene>
    <name evidence="3" type="ORF">VFH_III143760</name>
</gene>
<accession>A0AAV1A3Q0</accession>
<keyword evidence="2" id="KW-0732">Signal</keyword>